<protein>
    <submittedName>
        <fullName evidence="2">Uncharacterized protein</fullName>
    </submittedName>
</protein>
<evidence type="ECO:0000313" key="2">
    <source>
        <dbReference type="EMBL" id="RCN48337.1"/>
    </source>
</evidence>
<evidence type="ECO:0000256" key="1">
    <source>
        <dbReference type="SAM" id="Coils"/>
    </source>
</evidence>
<name>A0A368GZA2_ANCCA</name>
<sequence>MWLVVYYPDSNDYCVLKSSQVTEGDVSVGSFVKVVYNAKVLFTNSSKAVCDKECDNILKKLPSPEETHCETQQPPPNPTNNPLYSSKLDAILSCVSRIDSGLRELSCRQQEVQQNVDLIRAKVERLEQSERSLRASVYELLDRVPPPSDISKALTYPYNLTKEGVDDIYLMKRSPTAFARAVERELFIREADKNANLDTASLRIRFVGSVS</sequence>
<dbReference type="EMBL" id="JOJR01000048">
    <property type="protein sequence ID" value="RCN48337.1"/>
    <property type="molecule type" value="Genomic_DNA"/>
</dbReference>
<comment type="caution">
    <text evidence="2">The sequence shown here is derived from an EMBL/GenBank/DDBJ whole genome shotgun (WGS) entry which is preliminary data.</text>
</comment>
<evidence type="ECO:0000313" key="3">
    <source>
        <dbReference type="Proteomes" id="UP000252519"/>
    </source>
</evidence>
<proteinExistence type="predicted"/>
<gene>
    <name evidence="2" type="ORF">ANCCAN_05626</name>
</gene>
<dbReference type="OrthoDB" id="5829288at2759"/>
<feature type="coiled-coil region" evidence="1">
    <location>
        <begin position="102"/>
        <end position="129"/>
    </location>
</feature>
<dbReference type="Proteomes" id="UP000252519">
    <property type="component" value="Unassembled WGS sequence"/>
</dbReference>
<organism evidence="2 3">
    <name type="scientific">Ancylostoma caninum</name>
    <name type="common">Dog hookworm</name>
    <dbReference type="NCBI Taxonomy" id="29170"/>
    <lineage>
        <taxon>Eukaryota</taxon>
        <taxon>Metazoa</taxon>
        <taxon>Ecdysozoa</taxon>
        <taxon>Nematoda</taxon>
        <taxon>Chromadorea</taxon>
        <taxon>Rhabditida</taxon>
        <taxon>Rhabditina</taxon>
        <taxon>Rhabditomorpha</taxon>
        <taxon>Strongyloidea</taxon>
        <taxon>Ancylostomatidae</taxon>
        <taxon>Ancylostomatinae</taxon>
        <taxon>Ancylostoma</taxon>
    </lineage>
</organism>
<accession>A0A368GZA2</accession>
<dbReference type="AlphaFoldDB" id="A0A368GZA2"/>
<reference evidence="2 3" key="1">
    <citation type="submission" date="2014-10" db="EMBL/GenBank/DDBJ databases">
        <title>Draft genome of the hookworm Ancylostoma caninum.</title>
        <authorList>
            <person name="Mitreva M."/>
        </authorList>
    </citation>
    <scope>NUCLEOTIDE SEQUENCE [LARGE SCALE GENOMIC DNA]</scope>
    <source>
        <strain evidence="2 3">Baltimore</strain>
    </source>
</reference>
<keyword evidence="3" id="KW-1185">Reference proteome</keyword>
<keyword evidence="1" id="KW-0175">Coiled coil</keyword>